<accession>A0A081NAA7</accession>
<feature type="transmembrane region" description="Helical" evidence="1">
    <location>
        <begin position="82"/>
        <end position="100"/>
    </location>
</feature>
<feature type="transmembrane region" description="Helical" evidence="1">
    <location>
        <begin position="106"/>
        <end position="128"/>
    </location>
</feature>
<keyword evidence="3" id="KW-1185">Reference proteome</keyword>
<gene>
    <name evidence="2" type="ORF">GZ77_01655</name>
</gene>
<proteinExistence type="predicted"/>
<dbReference type="EMBL" id="JOKG01000001">
    <property type="protein sequence ID" value="KEQ15380.1"/>
    <property type="molecule type" value="Genomic_DNA"/>
</dbReference>
<sequence>MKPIGKLLLMLELMICYGPSLCYLIIGIAFIPFWILSALSGEFQAITMVMMVVGGIIGLFALLALCYKICNPKSNTICDGKIRLLSLMGMLSSIAILYYADAIEKLFEVWAFLYLLPLAASLHIIYLGRNYYFTCCNRRDPSDETDSTN</sequence>
<dbReference type="eggNOG" id="ENOG502ZMIT">
    <property type="taxonomic scope" value="Bacteria"/>
</dbReference>
<reference evidence="2 3" key="1">
    <citation type="submission" date="2014-06" db="EMBL/GenBank/DDBJ databases">
        <title>Whole Genome Sequences of Three Symbiotic Endozoicomonas Bacteria.</title>
        <authorList>
            <person name="Neave M.J."/>
            <person name="Apprill A."/>
            <person name="Voolstra C.R."/>
        </authorList>
    </citation>
    <scope>NUCLEOTIDE SEQUENCE [LARGE SCALE GENOMIC DNA]</scope>
    <source>
        <strain evidence="2 3">LMG 24815</strain>
    </source>
</reference>
<protein>
    <submittedName>
        <fullName evidence="2">Uncharacterized protein</fullName>
    </submittedName>
</protein>
<feature type="transmembrane region" description="Helical" evidence="1">
    <location>
        <begin position="21"/>
        <end position="39"/>
    </location>
</feature>
<evidence type="ECO:0000256" key="1">
    <source>
        <dbReference type="SAM" id="Phobius"/>
    </source>
</evidence>
<dbReference type="Proteomes" id="UP000028006">
    <property type="component" value="Unassembled WGS sequence"/>
</dbReference>
<keyword evidence="1" id="KW-0812">Transmembrane</keyword>
<organism evidence="2 3">
    <name type="scientific">Endozoicomonas montiporae</name>
    <dbReference type="NCBI Taxonomy" id="1027273"/>
    <lineage>
        <taxon>Bacteria</taxon>
        <taxon>Pseudomonadati</taxon>
        <taxon>Pseudomonadota</taxon>
        <taxon>Gammaproteobacteria</taxon>
        <taxon>Oceanospirillales</taxon>
        <taxon>Endozoicomonadaceae</taxon>
        <taxon>Endozoicomonas</taxon>
    </lineage>
</organism>
<evidence type="ECO:0000313" key="3">
    <source>
        <dbReference type="Proteomes" id="UP000028006"/>
    </source>
</evidence>
<comment type="caution">
    <text evidence="2">The sequence shown here is derived from an EMBL/GenBank/DDBJ whole genome shotgun (WGS) entry which is preliminary data.</text>
</comment>
<evidence type="ECO:0000313" key="2">
    <source>
        <dbReference type="EMBL" id="KEQ15380.1"/>
    </source>
</evidence>
<name>A0A081NAA7_9GAMM</name>
<feature type="transmembrane region" description="Helical" evidence="1">
    <location>
        <begin position="45"/>
        <end position="70"/>
    </location>
</feature>
<dbReference type="AlphaFoldDB" id="A0A081NAA7"/>
<keyword evidence="1" id="KW-0472">Membrane</keyword>
<keyword evidence="1" id="KW-1133">Transmembrane helix</keyword>
<dbReference type="RefSeq" id="WP_034872623.1">
    <property type="nucleotide sequence ID" value="NZ_JOKG01000001.1"/>
</dbReference>